<proteinExistence type="predicted"/>
<protein>
    <submittedName>
        <fullName evidence="2">Uncharacterized protein</fullName>
    </submittedName>
</protein>
<evidence type="ECO:0000313" key="2">
    <source>
        <dbReference type="EMBL" id="JAH81596.1"/>
    </source>
</evidence>
<evidence type="ECO:0000256" key="1">
    <source>
        <dbReference type="SAM" id="MobiDB-lite"/>
    </source>
</evidence>
<reference evidence="2" key="1">
    <citation type="submission" date="2014-11" db="EMBL/GenBank/DDBJ databases">
        <authorList>
            <person name="Amaro Gonzalez C."/>
        </authorList>
    </citation>
    <scope>NUCLEOTIDE SEQUENCE</scope>
</reference>
<dbReference type="EMBL" id="GBXM01026981">
    <property type="protein sequence ID" value="JAH81596.1"/>
    <property type="molecule type" value="Transcribed_RNA"/>
</dbReference>
<name>A0A0E9VU78_ANGAN</name>
<accession>A0A0E9VU78</accession>
<feature type="region of interest" description="Disordered" evidence="1">
    <location>
        <begin position="1"/>
        <end position="25"/>
    </location>
</feature>
<organism evidence="2">
    <name type="scientific">Anguilla anguilla</name>
    <name type="common">European freshwater eel</name>
    <name type="synonym">Muraena anguilla</name>
    <dbReference type="NCBI Taxonomy" id="7936"/>
    <lineage>
        <taxon>Eukaryota</taxon>
        <taxon>Metazoa</taxon>
        <taxon>Chordata</taxon>
        <taxon>Craniata</taxon>
        <taxon>Vertebrata</taxon>
        <taxon>Euteleostomi</taxon>
        <taxon>Actinopterygii</taxon>
        <taxon>Neopterygii</taxon>
        <taxon>Teleostei</taxon>
        <taxon>Anguilliformes</taxon>
        <taxon>Anguillidae</taxon>
        <taxon>Anguilla</taxon>
    </lineage>
</organism>
<sequence>MSSFKKYQKYRGSNPFTSASWPPPKLGKVTQTFSSGTSSHVYAYEMWAAVVMLFDL</sequence>
<reference evidence="2" key="2">
    <citation type="journal article" date="2015" name="Fish Shellfish Immunol.">
        <title>Early steps in the European eel (Anguilla anguilla)-Vibrio vulnificus interaction in the gills: Role of the RtxA13 toxin.</title>
        <authorList>
            <person name="Callol A."/>
            <person name="Pajuelo D."/>
            <person name="Ebbesson L."/>
            <person name="Teles M."/>
            <person name="MacKenzie S."/>
            <person name="Amaro C."/>
        </authorList>
    </citation>
    <scope>NUCLEOTIDE SEQUENCE</scope>
</reference>
<dbReference type="AlphaFoldDB" id="A0A0E9VU78"/>